<dbReference type="InterPro" id="IPR006685">
    <property type="entry name" value="MscS_channel_2nd"/>
</dbReference>
<comment type="similarity">
    <text evidence="2">Belongs to the MscS (TC 1.A.23) family.</text>
</comment>
<dbReference type="Pfam" id="PF00924">
    <property type="entry name" value="MS_channel_2nd"/>
    <property type="match status" value="1"/>
</dbReference>
<accession>A0AAE3M3W8</accession>
<feature type="transmembrane region" description="Helical" evidence="11">
    <location>
        <begin position="118"/>
        <end position="139"/>
    </location>
</feature>
<keyword evidence="5 11" id="KW-0812">Transmembrane</keyword>
<evidence type="ECO:0000256" key="3">
    <source>
        <dbReference type="ARBA" id="ARBA00022475"/>
    </source>
</evidence>
<dbReference type="GO" id="GO:0005886">
    <property type="term" value="C:plasma membrane"/>
    <property type="evidence" value="ECO:0007669"/>
    <property type="project" value="UniProtKB-SubCell"/>
</dbReference>
<feature type="transmembrane region" description="Helical" evidence="11">
    <location>
        <begin position="160"/>
        <end position="181"/>
    </location>
</feature>
<dbReference type="Proteomes" id="UP001209229">
    <property type="component" value="Unassembled WGS sequence"/>
</dbReference>
<keyword evidence="3" id="KW-1003">Cell membrane</keyword>
<dbReference type="InterPro" id="IPR023408">
    <property type="entry name" value="MscS_beta-dom_sf"/>
</dbReference>
<evidence type="ECO:0000256" key="11">
    <source>
        <dbReference type="SAM" id="Phobius"/>
    </source>
</evidence>
<dbReference type="InterPro" id="IPR010920">
    <property type="entry name" value="LSM_dom_sf"/>
</dbReference>
<feature type="transmembrane region" description="Helical" evidence="11">
    <location>
        <begin position="187"/>
        <end position="211"/>
    </location>
</feature>
<evidence type="ECO:0000256" key="8">
    <source>
        <dbReference type="ARBA" id="ARBA00023136"/>
    </source>
</evidence>
<dbReference type="EMBL" id="JAPDPJ010000011">
    <property type="protein sequence ID" value="MCW3786265.1"/>
    <property type="molecule type" value="Genomic_DNA"/>
</dbReference>
<dbReference type="AlphaFoldDB" id="A0AAE3M3W8"/>
<evidence type="ECO:0000256" key="9">
    <source>
        <dbReference type="ARBA" id="ARBA00093630"/>
    </source>
</evidence>
<evidence type="ECO:0000313" key="14">
    <source>
        <dbReference type="EMBL" id="MCW3786265.1"/>
    </source>
</evidence>
<evidence type="ECO:0000256" key="1">
    <source>
        <dbReference type="ARBA" id="ARBA00004429"/>
    </source>
</evidence>
<feature type="domain" description="Mechanosensitive ion channel MscS" evidence="12">
    <location>
        <begin position="205"/>
        <end position="273"/>
    </location>
</feature>
<keyword evidence="7" id="KW-0346">Stress response</keyword>
<reference evidence="14" key="1">
    <citation type="submission" date="2022-10" db="EMBL/GenBank/DDBJ databases">
        <authorList>
            <person name="Yu W.X."/>
        </authorList>
    </citation>
    <scope>NUCLEOTIDE SEQUENCE</scope>
    <source>
        <strain evidence="14">AAT</strain>
    </source>
</reference>
<keyword evidence="4" id="KW-0997">Cell inner membrane</keyword>
<dbReference type="RefSeq" id="WP_301189831.1">
    <property type="nucleotide sequence ID" value="NZ_JAPDPJ010000011.1"/>
</dbReference>
<feature type="transmembrane region" description="Helical" evidence="11">
    <location>
        <begin position="36"/>
        <end position="56"/>
    </location>
</feature>
<comment type="subcellular location">
    <subcellularLocation>
        <location evidence="1">Cell inner membrane</location>
        <topology evidence="1">Multi-pass membrane protein</topology>
    </subcellularLocation>
</comment>
<dbReference type="Gene3D" id="2.30.30.60">
    <property type="match status" value="1"/>
</dbReference>
<dbReference type="GO" id="GO:0008381">
    <property type="term" value="F:mechanosensitive monoatomic ion channel activity"/>
    <property type="evidence" value="ECO:0007669"/>
    <property type="project" value="InterPro"/>
</dbReference>
<organism evidence="14 15">
    <name type="scientific">Plebeiibacterium sediminum</name>
    <dbReference type="NCBI Taxonomy" id="2992112"/>
    <lineage>
        <taxon>Bacteria</taxon>
        <taxon>Pseudomonadati</taxon>
        <taxon>Bacteroidota</taxon>
        <taxon>Bacteroidia</taxon>
        <taxon>Marinilabiliales</taxon>
        <taxon>Marinilabiliaceae</taxon>
        <taxon>Plebeiibacterium</taxon>
    </lineage>
</organism>
<keyword evidence="8 11" id="KW-0472">Membrane</keyword>
<comment type="caution">
    <text evidence="14">The sequence shown here is derived from an EMBL/GenBank/DDBJ whole genome shotgun (WGS) entry which is preliminary data.</text>
</comment>
<keyword evidence="6 11" id="KW-1133">Transmembrane helix</keyword>
<protein>
    <recommendedName>
        <fullName evidence="9">Mechanosensing system component YbdG</fullName>
    </recommendedName>
    <alternativeName>
        <fullName evidence="10">Mechanosensitive channel homolog YbdG</fullName>
    </alternativeName>
</protein>
<evidence type="ECO:0000313" key="15">
    <source>
        <dbReference type="Proteomes" id="UP001209229"/>
    </source>
</evidence>
<gene>
    <name evidence="14" type="ORF">OM075_07295</name>
</gene>
<feature type="transmembrane region" description="Helical" evidence="11">
    <location>
        <begin position="92"/>
        <end position="112"/>
    </location>
</feature>
<dbReference type="SUPFAM" id="SSF50182">
    <property type="entry name" value="Sm-like ribonucleoproteins"/>
    <property type="match status" value="1"/>
</dbReference>
<dbReference type="InterPro" id="IPR049278">
    <property type="entry name" value="MS_channel_C"/>
</dbReference>
<evidence type="ECO:0000256" key="6">
    <source>
        <dbReference type="ARBA" id="ARBA00022989"/>
    </source>
</evidence>
<evidence type="ECO:0000256" key="5">
    <source>
        <dbReference type="ARBA" id="ARBA00022692"/>
    </source>
</evidence>
<evidence type="ECO:0000259" key="12">
    <source>
        <dbReference type="Pfam" id="PF00924"/>
    </source>
</evidence>
<dbReference type="Pfam" id="PF21082">
    <property type="entry name" value="MS_channel_3rd"/>
    <property type="match status" value="1"/>
</dbReference>
<evidence type="ECO:0000259" key="13">
    <source>
        <dbReference type="Pfam" id="PF21082"/>
    </source>
</evidence>
<feature type="domain" description="Mechanosensitive ion channel MscS C-terminal" evidence="13">
    <location>
        <begin position="356"/>
        <end position="413"/>
    </location>
</feature>
<evidence type="ECO:0000256" key="7">
    <source>
        <dbReference type="ARBA" id="ARBA00023016"/>
    </source>
</evidence>
<evidence type="ECO:0000256" key="10">
    <source>
        <dbReference type="ARBA" id="ARBA00093659"/>
    </source>
</evidence>
<evidence type="ECO:0000256" key="2">
    <source>
        <dbReference type="ARBA" id="ARBA00008017"/>
    </source>
</evidence>
<dbReference type="GO" id="GO:0071470">
    <property type="term" value="P:cellular response to osmotic stress"/>
    <property type="evidence" value="ECO:0007669"/>
    <property type="project" value="InterPro"/>
</dbReference>
<evidence type="ECO:0000256" key="4">
    <source>
        <dbReference type="ARBA" id="ARBA00022519"/>
    </source>
</evidence>
<dbReference type="FunFam" id="2.30.30.60:FF:000002">
    <property type="entry name" value="Mechanosensitive ion channel family protein"/>
    <property type="match status" value="1"/>
</dbReference>
<proteinExistence type="inferred from homology"/>
<name>A0AAE3M3W8_9BACT</name>
<dbReference type="PANTHER" id="PTHR30414:SF0">
    <property type="entry name" value="MINICONDUCTANCE MECHANOSENSITIVE CHANNEL YBDG"/>
    <property type="match status" value="1"/>
</dbReference>
<sequence>MIQLQSLEETINKVDPKSLVSSFENILKKIGVNEELTTYITVVLFSAIVLLIAKFAHFLVKKYLVRYVEQFMHKTKSKYDDFFVKRRLISRAANIIPAIIIYSSLDLIFTPFESLNVLLHNLVAIYFIIVILLISDSFLKAIGDLYDTLPHSKERPIKGYLQGVQLVFILIGVLITISIILDIKLSTVFTGLGAIAAVLILVFKDTILGFVASIQLSANNMVKPGDWIEMPSHKADGTVMEMTLNTVKVQNWDKTISTIPTYALVSESFKNWKGMEESGGRRIKRAINIDMKSVKFCDDKMISKFKKIHVLKDYINEKLVELEKHNNQFDIDESIKINGRRLTNLGVFRKYLEGYLYNHPMIHKEMTFLVRHLQPNEKGIPVEIYVFSKDQAWANYESIQADIFDHILAVLPEFELKVFQFPTNSAPESAIFTNE</sequence>
<dbReference type="InterPro" id="IPR030192">
    <property type="entry name" value="YbdG"/>
</dbReference>
<keyword evidence="15" id="KW-1185">Reference proteome</keyword>
<dbReference type="PANTHER" id="PTHR30414">
    <property type="entry name" value="MINICONDUCTANCE MECHANOSENSITIVE CHANNEL YBDG"/>
    <property type="match status" value="1"/>
</dbReference>